<comment type="caution">
    <text evidence="1">The sequence shown here is derived from an EMBL/GenBank/DDBJ whole genome shotgun (WGS) entry which is preliminary data.</text>
</comment>
<dbReference type="AlphaFoldDB" id="A0A448WII1"/>
<protein>
    <submittedName>
        <fullName evidence="1">Uncharacterized protein</fullName>
    </submittedName>
</protein>
<reference evidence="1" key="1">
    <citation type="submission" date="2018-11" db="EMBL/GenBank/DDBJ databases">
        <authorList>
            <consortium name="Pathogen Informatics"/>
        </authorList>
    </citation>
    <scope>NUCLEOTIDE SEQUENCE</scope>
</reference>
<dbReference type="EMBL" id="CAAALY010015256">
    <property type="protein sequence ID" value="VEL12602.1"/>
    <property type="molecule type" value="Genomic_DNA"/>
</dbReference>
<sequence>MPILNDTFFSFFNTESPWQQGHLTRFYSLARAVTDRYHLYRTHADWPSLRMLYHHLALFPACRGGCSLLFALSSSQPLLQSRRHGVVFTRTT</sequence>
<keyword evidence="2" id="KW-1185">Reference proteome</keyword>
<accession>A0A448WII1</accession>
<dbReference type="Proteomes" id="UP000784294">
    <property type="component" value="Unassembled WGS sequence"/>
</dbReference>
<evidence type="ECO:0000313" key="2">
    <source>
        <dbReference type="Proteomes" id="UP000784294"/>
    </source>
</evidence>
<proteinExistence type="predicted"/>
<gene>
    <name evidence="1" type="ORF">PXEA_LOCUS6042</name>
</gene>
<name>A0A448WII1_9PLAT</name>
<organism evidence="1 2">
    <name type="scientific">Protopolystoma xenopodis</name>
    <dbReference type="NCBI Taxonomy" id="117903"/>
    <lineage>
        <taxon>Eukaryota</taxon>
        <taxon>Metazoa</taxon>
        <taxon>Spiralia</taxon>
        <taxon>Lophotrochozoa</taxon>
        <taxon>Platyhelminthes</taxon>
        <taxon>Monogenea</taxon>
        <taxon>Polyopisthocotylea</taxon>
        <taxon>Polystomatidea</taxon>
        <taxon>Polystomatidae</taxon>
        <taxon>Protopolystoma</taxon>
    </lineage>
</organism>
<evidence type="ECO:0000313" key="1">
    <source>
        <dbReference type="EMBL" id="VEL12602.1"/>
    </source>
</evidence>